<feature type="domain" description="Peptidase M12A" evidence="4">
    <location>
        <begin position="19"/>
        <end position="193"/>
    </location>
</feature>
<accession>A0A7I4YIF0</accession>
<dbReference type="PROSITE" id="PS51864">
    <property type="entry name" value="ASTACIN"/>
    <property type="match status" value="1"/>
</dbReference>
<dbReference type="PANTHER" id="PTHR10127">
    <property type="entry name" value="DISCOIDIN, CUB, EGF, LAMININ , AND ZINC METALLOPROTEASE DOMAIN CONTAINING"/>
    <property type="match status" value="1"/>
</dbReference>
<dbReference type="GO" id="GO:0006508">
    <property type="term" value="P:proteolysis"/>
    <property type="evidence" value="ECO:0007669"/>
    <property type="project" value="UniProtKB-KW"/>
</dbReference>
<dbReference type="InterPro" id="IPR024079">
    <property type="entry name" value="MetalloPept_cat_dom_sf"/>
</dbReference>
<feature type="active site" evidence="2">
    <location>
        <position position="107"/>
    </location>
</feature>
<dbReference type="GO" id="GO:0008270">
    <property type="term" value="F:zinc ion binding"/>
    <property type="evidence" value="ECO:0007669"/>
    <property type="project" value="UniProtKB-UniRule"/>
</dbReference>
<keyword evidence="1" id="KW-1015">Disulfide bond</keyword>
<dbReference type="OrthoDB" id="5863434at2759"/>
<keyword evidence="2 3" id="KW-0479">Metal-binding</keyword>
<keyword evidence="5" id="KW-1185">Reference proteome</keyword>
<dbReference type="InterPro" id="IPR001506">
    <property type="entry name" value="Peptidase_M12A"/>
</dbReference>
<keyword evidence="2 3" id="KW-0645">Protease</keyword>
<comment type="caution">
    <text evidence="2">Lacks conserved residue(s) required for the propagation of feature annotation.</text>
</comment>
<protein>
    <recommendedName>
        <fullName evidence="3">Metalloendopeptidase</fullName>
        <ecNumber evidence="3">3.4.24.-</ecNumber>
    </recommendedName>
</protein>
<dbReference type="InterPro" id="IPR006026">
    <property type="entry name" value="Peptidase_Metallo"/>
</dbReference>
<dbReference type="OMA" id="AMEHPTR"/>
<dbReference type="Proteomes" id="UP000025227">
    <property type="component" value="Unplaced"/>
</dbReference>
<dbReference type="AlphaFoldDB" id="A0A7I4YIF0"/>
<evidence type="ECO:0000259" key="4">
    <source>
        <dbReference type="PROSITE" id="PS51864"/>
    </source>
</evidence>
<organism evidence="5 6">
    <name type="scientific">Haemonchus contortus</name>
    <name type="common">Barber pole worm</name>
    <dbReference type="NCBI Taxonomy" id="6289"/>
    <lineage>
        <taxon>Eukaryota</taxon>
        <taxon>Metazoa</taxon>
        <taxon>Ecdysozoa</taxon>
        <taxon>Nematoda</taxon>
        <taxon>Chromadorea</taxon>
        <taxon>Rhabditida</taxon>
        <taxon>Rhabditina</taxon>
        <taxon>Rhabditomorpha</taxon>
        <taxon>Strongyloidea</taxon>
        <taxon>Trichostrongylidae</taxon>
        <taxon>Haemonchus</taxon>
    </lineage>
</organism>
<evidence type="ECO:0000256" key="1">
    <source>
        <dbReference type="ARBA" id="ARBA00023157"/>
    </source>
</evidence>
<comment type="cofactor">
    <cofactor evidence="2 3">
        <name>Zn(2+)</name>
        <dbReference type="ChEBI" id="CHEBI:29105"/>
    </cofactor>
    <text evidence="2 3">Binds 1 zinc ion per subunit.</text>
</comment>
<proteinExistence type="predicted"/>
<feature type="binding site" evidence="2">
    <location>
        <position position="110"/>
    </location>
    <ligand>
        <name>Zn(2+)</name>
        <dbReference type="ChEBI" id="CHEBI:29105"/>
        <note>catalytic</note>
    </ligand>
</feature>
<reference evidence="6" key="1">
    <citation type="submission" date="2020-12" db="UniProtKB">
        <authorList>
            <consortium name="WormBaseParasite"/>
        </authorList>
    </citation>
    <scope>IDENTIFICATION</scope>
    <source>
        <strain evidence="6">MHco3</strain>
    </source>
</reference>
<dbReference type="Pfam" id="PF01400">
    <property type="entry name" value="Astacin"/>
    <property type="match status" value="1"/>
</dbReference>
<evidence type="ECO:0000256" key="2">
    <source>
        <dbReference type="PROSITE-ProRule" id="PRU01211"/>
    </source>
</evidence>
<keyword evidence="2 3" id="KW-0482">Metalloprotease</keyword>
<keyword evidence="2 3" id="KW-0378">Hydrolase</keyword>
<dbReference type="Gene3D" id="3.40.390.10">
    <property type="entry name" value="Collagenase (Catalytic Domain)"/>
    <property type="match status" value="1"/>
</dbReference>
<feature type="binding site" evidence="2">
    <location>
        <position position="106"/>
    </location>
    <ligand>
        <name>Zn(2+)</name>
        <dbReference type="ChEBI" id="CHEBI:29105"/>
        <note>catalytic</note>
    </ligand>
</feature>
<dbReference type="PANTHER" id="PTHR10127:SF831">
    <property type="entry name" value="ZINC METALLOPROTEINASE NAS-37"/>
    <property type="match status" value="1"/>
</dbReference>
<keyword evidence="2 3" id="KW-0862">Zinc</keyword>
<name>A0A7I4YIF0_HAECO</name>
<dbReference type="EC" id="3.4.24.-" evidence="3"/>
<evidence type="ECO:0000313" key="5">
    <source>
        <dbReference type="Proteomes" id="UP000025227"/>
    </source>
</evidence>
<evidence type="ECO:0000313" key="6">
    <source>
        <dbReference type="WBParaSite" id="HCON_00100910-00001"/>
    </source>
</evidence>
<sequence length="193" mass="21946">MILTDEQLSAMEHPTRAKRQISSGAKRWVNNTVYYYFDVNITNQDFIRTQLKYISDRTCLKFVENATATNRIKVISGVGCYSYVGMRGGEQELSLAGCNIAGSVVHEFMHALGIQHMHQRSDRDKFVIINMANVNIMLSYASSDGRIKESDFSKAPASVLLFRLLHHRPRRCNHRLRPDNIEDDILASGHLTS</sequence>
<dbReference type="WBParaSite" id="HCON_00100910-00001">
    <property type="protein sequence ID" value="HCON_00100910-00001"/>
    <property type="gene ID" value="HCON_00100910"/>
</dbReference>
<dbReference type="SMART" id="SM00235">
    <property type="entry name" value="ZnMc"/>
    <property type="match status" value="1"/>
</dbReference>
<feature type="binding site" evidence="2">
    <location>
        <position position="116"/>
    </location>
    <ligand>
        <name>Zn(2+)</name>
        <dbReference type="ChEBI" id="CHEBI:29105"/>
        <note>catalytic</note>
    </ligand>
</feature>
<evidence type="ECO:0000256" key="3">
    <source>
        <dbReference type="RuleBase" id="RU361183"/>
    </source>
</evidence>
<dbReference type="SUPFAM" id="SSF55486">
    <property type="entry name" value="Metalloproteases ('zincins'), catalytic domain"/>
    <property type="match status" value="1"/>
</dbReference>
<dbReference type="GO" id="GO:0004222">
    <property type="term" value="F:metalloendopeptidase activity"/>
    <property type="evidence" value="ECO:0007669"/>
    <property type="project" value="UniProtKB-UniRule"/>
</dbReference>
<dbReference type="PRINTS" id="PR00480">
    <property type="entry name" value="ASTACIN"/>
</dbReference>